<gene>
    <name evidence="1" type="ORF">BcabD6B2_06050</name>
</gene>
<accession>A0AAV4LNX5</accession>
<comment type="caution">
    <text evidence="1">The sequence shown here is derived from an EMBL/GenBank/DDBJ whole genome shotgun (WGS) entry which is preliminary data.</text>
</comment>
<dbReference type="RefSeq" id="XP_067713241.1">
    <property type="nucleotide sequence ID" value="XM_067857140.1"/>
</dbReference>
<evidence type="ECO:0000313" key="1">
    <source>
        <dbReference type="EMBL" id="GIX61170.1"/>
    </source>
</evidence>
<sequence length="291" mass="31934">MLVVQILNLQRLDHIRLEQRTAEGLLDLHHQKLAQSAVELRGDDLRLVADGEPGHRTLSLSVVGRKDASQHLDEGGFASPVLTQHHQNLRVAKVASTYREFKAPELLLHLGVLVIVETLNVLQLHVGGQLEAQRVLAEPQVLSGHKPVQKYVDALTHAEGRRDDAVHRRFAPEAANVVRHVVEHGQVVLHDDDVSVVLHGFPNDTRGDDALANVQVTAGLVEHGDMAVREHGHANGEALQLPPGQLRYLAVQQVRQLKRDDQVLGLAELVLGLQYLTDSALNLGGLDEMAV</sequence>
<keyword evidence="1" id="KW-0808">Transferase</keyword>
<proteinExistence type="predicted"/>
<keyword evidence="1" id="KW-0418">Kinase</keyword>
<organism evidence="1 2">
    <name type="scientific">Babesia caballi</name>
    <dbReference type="NCBI Taxonomy" id="5871"/>
    <lineage>
        <taxon>Eukaryota</taxon>
        <taxon>Sar</taxon>
        <taxon>Alveolata</taxon>
        <taxon>Apicomplexa</taxon>
        <taxon>Aconoidasida</taxon>
        <taxon>Piroplasmida</taxon>
        <taxon>Babesiidae</taxon>
        <taxon>Babesia</taxon>
    </lineage>
</organism>
<dbReference type="GO" id="GO:0016301">
    <property type="term" value="F:kinase activity"/>
    <property type="evidence" value="ECO:0007669"/>
    <property type="project" value="UniProtKB-KW"/>
</dbReference>
<dbReference type="GeneID" id="94192653"/>
<reference evidence="1 2" key="1">
    <citation type="submission" date="2021-06" db="EMBL/GenBank/DDBJ databases">
        <title>Genome sequence of Babesia caballi.</title>
        <authorList>
            <person name="Yamagishi J."/>
            <person name="Kidaka T."/>
            <person name="Ochi A."/>
        </authorList>
    </citation>
    <scope>NUCLEOTIDE SEQUENCE [LARGE SCALE GENOMIC DNA]</scope>
    <source>
        <strain evidence="1">USDA-D6B2</strain>
    </source>
</reference>
<keyword evidence="2" id="KW-1185">Reference proteome</keyword>
<name>A0AAV4LNX5_BABCB</name>
<dbReference type="Proteomes" id="UP001497744">
    <property type="component" value="Unassembled WGS sequence"/>
</dbReference>
<protein>
    <submittedName>
        <fullName evidence="1">Kinase suppressor of Ras 2</fullName>
    </submittedName>
</protein>
<evidence type="ECO:0000313" key="2">
    <source>
        <dbReference type="Proteomes" id="UP001497744"/>
    </source>
</evidence>
<dbReference type="AlphaFoldDB" id="A0AAV4LNX5"/>
<dbReference type="EMBL" id="BPLF01000001">
    <property type="protein sequence ID" value="GIX61170.1"/>
    <property type="molecule type" value="Genomic_DNA"/>
</dbReference>